<protein>
    <submittedName>
        <fullName evidence="2">Uncharacterized protein LOC117566341</fullName>
    </submittedName>
</protein>
<evidence type="ECO:0000313" key="2">
    <source>
        <dbReference type="RefSeq" id="XP_034101716.1"/>
    </source>
</evidence>
<gene>
    <name evidence="2" type="primary">LOC117566341</name>
</gene>
<keyword evidence="1" id="KW-1185">Reference proteome</keyword>
<reference evidence="2" key="1">
    <citation type="submission" date="2025-08" db="UniProtKB">
        <authorList>
            <consortium name="RefSeq"/>
        </authorList>
    </citation>
    <scope>IDENTIFICATION</scope>
    <source>
        <strain evidence="2">15112-1751.03</strain>
        <tissue evidence="2">Whole Adult</tissue>
    </source>
</reference>
<proteinExistence type="predicted"/>
<sequence>MCNTTNDCNKQKLKFTGCCSLSDSELSKLYNLDNLTDVELTAVGVDRTTLIDDYRHLHEMSQLREMEHLSSLSRRFVSQLKPPKFKSPRQPQRAFSYDLLDRFFRCMQSETPAFCRFMENDLQIVTDFQRDTKILLMSPKERECACYDSYFEHLDTLYQSGQHDVVMSIIAKVMVRFHREPHPVKLRPGFGRGYGPHYARTRTVFVKQKPKPRTPLL</sequence>
<dbReference type="Proteomes" id="UP000515160">
    <property type="component" value="Chromosome X"/>
</dbReference>
<dbReference type="AlphaFoldDB" id="A0A6P8WDI5"/>
<dbReference type="OrthoDB" id="7862001at2759"/>
<name>A0A6P8WDI5_DROAB</name>
<dbReference type="RefSeq" id="XP_034101716.1">
    <property type="nucleotide sequence ID" value="XM_034245825.2"/>
</dbReference>
<dbReference type="GeneID" id="117566341"/>
<accession>A0A6P8WDI5</accession>
<organism evidence="1 2">
    <name type="scientific">Drosophila albomicans</name>
    <name type="common">Fruit fly</name>
    <dbReference type="NCBI Taxonomy" id="7291"/>
    <lineage>
        <taxon>Eukaryota</taxon>
        <taxon>Metazoa</taxon>
        <taxon>Ecdysozoa</taxon>
        <taxon>Arthropoda</taxon>
        <taxon>Hexapoda</taxon>
        <taxon>Insecta</taxon>
        <taxon>Pterygota</taxon>
        <taxon>Neoptera</taxon>
        <taxon>Endopterygota</taxon>
        <taxon>Diptera</taxon>
        <taxon>Brachycera</taxon>
        <taxon>Muscomorpha</taxon>
        <taxon>Ephydroidea</taxon>
        <taxon>Drosophilidae</taxon>
        <taxon>Drosophila</taxon>
    </lineage>
</organism>
<evidence type="ECO:0000313" key="1">
    <source>
        <dbReference type="Proteomes" id="UP000515160"/>
    </source>
</evidence>